<dbReference type="InterPro" id="IPR029044">
    <property type="entry name" value="Nucleotide-diphossugar_trans"/>
</dbReference>
<reference evidence="2" key="3">
    <citation type="submission" date="2015-06" db="UniProtKB">
        <authorList>
            <consortium name="EnsemblMetazoa"/>
        </authorList>
    </citation>
    <scope>IDENTIFICATION</scope>
</reference>
<dbReference type="OMA" id="YPAVNGY"/>
<dbReference type="EMBL" id="KB096633">
    <property type="protein sequence ID" value="ESO03315.1"/>
    <property type="molecule type" value="Genomic_DNA"/>
</dbReference>
<protein>
    <recommendedName>
        <fullName evidence="4">Glycosyl transferase 64 domain-containing protein</fullName>
    </recommendedName>
</protein>
<evidence type="ECO:0008006" key="4">
    <source>
        <dbReference type="Google" id="ProtNLM"/>
    </source>
</evidence>
<evidence type="ECO:0000313" key="1">
    <source>
        <dbReference type="EMBL" id="ESO03315.1"/>
    </source>
</evidence>
<dbReference type="PANTHER" id="PTHR33604">
    <property type="entry name" value="OSJNBA0004B13.7 PROTEIN"/>
    <property type="match status" value="1"/>
</dbReference>
<dbReference type="eggNOG" id="ENOG502QR4V">
    <property type="taxonomic scope" value="Eukaryota"/>
</dbReference>
<dbReference type="InParanoid" id="T1F707"/>
<proteinExistence type="predicted"/>
<dbReference type="RefSeq" id="XP_009018463.1">
    <property type="nucleotide sequence ID" value="XM_009020215.1"/>
</dbReference>
<dbReference type="CTD" id="20204606"/>
<dbReference type="SUPFAM" id="SSF53448">
    <property type="entry name" value="Nucleotide-diphospho-sugar transferases"/>
    <property type="match status" value="1"/>
</dbReference>
<dbReference type="Proteomes" id="UP000015101">
    <property type="component" value="Unassembled WGS sequence"/>
</dbReference>
<evidence type="ECO:0000313" key="2">
    <source>
        <dbReference type="EnsemblMetazoa" id="HelroP173601"/>
    </source>
</evidence>
<dbReference type="KEGG" id="hro:HELRODRAFT_173601"/>
<reference evidence="3" key="1">
    <citation type="submission" date="2012-12" db="EMBL/GenBank/DDBJ databases">
        <authorList>
            <person name="Hellsten U."/>
            <person name="Grimwood J."/>
            <person name="Chapman J.A."/>
            <person name="Shapiro H."/>
            <person name="Aerts A."/>
            <person name="Otillar R.P."/>
            <person name="Terry A.Y."/>
            <person name="Boore J.L."/>
            <person name="Simakov O."/>
            <person name="Marletaz F."/>
            <person name="Cho S.-J."/>
            <person name="Edsinger-Gonzales E."/>
            <person name="Havlak P."/>
            <person name="Kuo D.-H."/>
            <person name="Larsson T."/>
            <person name="Lv J."/>
            <person name="Arendt D."/>
            <person name="Savage R."/>
            <person name="Osoegawa K."/>
            <person name="de Jong P."/>
            <person name="Lindberg D.R."/>
            <person name="Seaver E.C."/>
            <person name="Weisblat D.A."/>
            <person name="Putnam N.H."/>
            <person name="Grigoriev I.V."/>
            <person name="Rokhsar D.S."/>
        </authorList>
    </citation>
    <scope>NUCLEOTIDE SEQUENCE</scope>
</reference>
<dbReference type="EnsemblMetazoa" id="HelroT173601">
    <property type="protein sequence ID" value="HelroP173601"/>
    <property type="gene ID" value="HelroG173601"/>
</dbReference>
<dbReference type="EMBL" id="AMQM01004607">
    <property type="status" value="NOT_ANNOTATED_CDS"/>
    <property type="molecule type" value="Genomic_DNA"/>
</dbReference>
<reference evidence="1 3" key="2">
    <citation type="journal article" date="2013" name="Nature">
        <title>Insights into bilaterian evolution from three spiralian genomes.</title>
        <authorList>
            <person name="Simakov O."/>
            <person name="Marletaz F."/>
            <person name="Cho S.J."/>
            <person name="Edsinger-Gonzales E."/>
            <person name="Havlak P."/>
            <person name="Hellsten U."/>
            <person name="Kuo D.H."/>
            <person name="Larsson T."/>
            <person name="Lv J."/>
            <person name="Arendt D."/>
            <person name="Savage R."/>
            <person name="Osoegawa K."/>
            <person name="de Jong P."/>
            <person name="Grimwood J."/>
            <person name="Chapman J.A."/>
            <person name="Shapiro H."/>
            <person name="Aerts A."/>
            <person name="Otillar R.P."/>
            <person name="Terry A.Y."/>
            <person name="Boore J.L."/>
            <person name="Grigoriev I.V."/>
            <person name="Lindberg D.R."/>
            <person name="Seaver E.C."/>
            <person name="Weisblat D.A."/>
            <person name="Putnam N.H."/>
            <person name="Rokhsar D.S."/>
        </authorList>
    </citation>
    <scope>NUCLEOTIDE SEQUENCE</scope>
</reference>
<dbReference type="AlphaFoldDB" id="T1F707"/>
<dbReference type="HOGENOM" id="CLU_051252_0_0_1"/>
<keyword evidence="3" id="KW-1185">Reference proteome</keyword>
<gene>
    <name evidence="2" type="primary">20204606</name>
    <name evidence="1" type="ORF">HELRODRAFT_173601</name>
</gene>
<dbReference type="OrthoDB" id="2020070at2759"/>
<dbReference type="GeneID" id="20204606"/>
<accession>T1F707</accession>
<sequence length="335" mass="39046">MHILNKNSINCTAGIPCIYETNVDLRIIVITYDRTSSVMKLLNNLQYLDVDEDLAVLEIWIDRNAKNEINNDMYNAVSQFKWNKGVTRVHNQTSHVGLLGQWIDTWRPKVAPPFEKKNMSQAMYQYHPQYSKEIALILEDDMMISPQAYKFIKAVHKKYSGRPDYAGVSLQSDEAKALNSGKPLRAPINESVLMFVCVGTWGFSPSPQYWAEFQDWYHYARTVKGFWPYVDDTEPGKWFRGFVAQGTADNMWEMWFIYFATKKRIYTVYSNLRYVNGDKADSCVSYNRREIGLHFPTKGPENLCKLLEKWDTKYESMLPDNPIKLDWFGNVNKSL</sequence>
<name>T1F707_HELRO</name>
<evidence type="ECO:0000313" key="3">
    <source>
        <dbReference type="Proteomes" id="UP000015101"/>
    </source>
</evidence>
<organism evidence="2 3">
    <name type="scientific">Helobdella robusta</name>
    <name type="common">Californian leech</name>
    <dbReference type="NCBI Taxonomy" id="6412"/>
    <lineage>
        <taxon>Eukaryota</taxon>
        <taxon>Metazoa</taxon>
        <taxon>Spiralia</taxon>
        <taxon>Lophotrochozoa</taxon>
        <taxon>Annelida</taxon>
        <taxon>Clitellata</taxon>
        <taxon>Hirudinea</taxon>
        <taxon>Rhynchobdellida</taxon>
        <taxon>Glossiphoniidae</taxon>
        <taxon>Helobdella</taxon>
    </lineage>
</organism>
<dbReference type="PANTHER" id="PTHR33604:SF3">
    <property type="entry name" value="OSJNBA0004B13.7 PROTEIN"/>
    <property type="match status" value="1"/>
</dbReference>
<dbReference type="Gene3D" id="3.90.550.10">
    <property type="entry name" value="Spore Coat Polysaccharide Biosynthesis Protein SpsA, Chain A"/>
    <property type="match status" value="1"/>
</dbReference>